<dbReference type="SUPFAM" id="SSF52047">
    <property type="entry name" value="RNI-like"/>
    <property type="match status" value="1"/>
</dbReference>
<accession>A0A9N9AUV5</accession>
<keyword evidence="3" id="KW-1185">Reference proteome</keyword>
<comment type="caution">
    <text evidence="2">The sequence shown here is derived from an EMBL/GenBank/DDBJ whole genome shotgun (WGS) entry which is preliminary data.</text>
</comment>
<proteinExistence type="predicted"/>
<dbReference type="EMBL" id="CAJVPK010000723">
    <property type="protein sequence ID" value="CAG8543116.1"/>
    <property type="molecule type" value="Genomic_DNA"/>
</dbReference>
<dbReference type="SMART" id="SM00367">
    <property type="entry name" value="LRR_CC"/>
    <property type="match status" value="8"/>
</dbReference>
<dbReference type="Proteomes" id="UP000789706">
    <property type="component" value="Unassembled WGS sequence"/>
</dbReference>
<dbReference type="Pfam" id="PF25372">
    <property type="entry name" value="DUF7885"/>
    <property type="match status" value="1"/>
</dbReference>
<dbReference type="InterPro" id="IPR057207">
    <property type="entry name" value="FBXL15_LRR"/>
</dbReference>
<dbReference type="AlphaFoldDB" id="A0A9N9AUV5"/>
<dbReference type="PANTHER" id="PTHR13318">
    <property type="entry name" value="PARTNER OF PAIRED, ISOFORM B-RELATED"/>
    <property type="match status" value="1"/>
</dbReference>
<reference evidence="2" key="1">
    <citation type="submission" date="2021-06" db="EMBL/GenBank/DDBJ databases">
        <authorList>
            <person name="Kallberg Y."/>
            <person name="Tangrot J."/>
            <person name="Rosling A."/>
        </authorList>
    </citation>
    <scope>NUCLEOTIDE SEQUENCE</scope>
    <source>
        <strain evidence="2">AZ414A</strain>
    </source>
</reference>
<evidence type="ECO:0000313" key="2">
    <source>
        <dbReference type="EMBL" id="CAG8543116.1"/>
    </source>
</evidence>
<evidence type="ECO:0000313" key="3">
    <source>
        <dbReference type="Proteomes" id="UP000789706"/>
    </source>
</evidence>
<evidence type="ECO:0000259" key="1">
    <source>
        <dbReference type="Pfam" id="PF25372"/>
    </source>
</evidence>
<sequence>MDSITDVAEIDNLAMDSAIDLFEDVCREWYMLAFDGSMWSNLDVTPFYQHISSDQLLWLRCAQLTPISIRELAKYCPNIHTINLSGCRSLDVKSLNHLLSNLPNLEELDLSGLKFIINTTCHILARKCNKLKKINLNWCQPINSQGIEILVKSCRQLISLKINGIIMSESNKTLMILIGKLPELRNLSIASYFESSSSQLSPFKSQIYSPPPLTSLNLTNNQLLTDKSLQDIADYCSKSLTHLQLSGCLGFTIYGFIYLASKCLELKALDLEDCSCINDEVLISFANHLTKLERICLSYCELITDDGIITLIRQCTKLFHVDADHCQLITDEILSNS</sequence>
<dbReference type="InterPro" id="IPR001611">
    <property type="entry name" value="Leu-rich_rpt"/>
</dbReference>
<dbReference type="InterPro" id="IPR032675">
    <property type="entry name" value="LRR_dom_sf"/>
</dbReference>
<dbReference type="InterPro" id="IPR006553">
    <property type="entry name" value="Leu-rich_rpt_Cys-con_subtyp"/>
</dbReference>
<protein>
    <submittedName>
        <fullName evidence="2">898_t:CDS:1</fullName>
    </submittedName>
</protein>
<dbReference type="GO" id="GO:0031146">
    <property type="term" value="P:SCF-dependent proteasomal ubiquitin-dependent protein catabolic process"/>
    <property type="evidence" value="ECO:0007669"/>
    <property type="project" value="TreeGrafter"/>
</dbReference>
<dbReference type="GO" id="GO:0019005">
    <property type="term" value="C:SCF ubiquitin ligase complex"/>
    <property type="evidence" value="ECO:0007669"/>
    <property type="project" value="TreeGrafter"/>
</dbReference>
<gene>
    <name evidence="2" type="ORF">DEBURN_LOCUS6714</name>
</gene>
<organism evidence="2 3">
    <name type="scientific">Diversispora eburnea</name>
    <dbReference type="NCBI Taxonomy" id="1213867"/>
    <lineage>
        <taxon>Eukaryota</taxon>
        <taxon>Fungi</taxon>
        <taxon>Fungi incertae sedis</taxon>
        <taxon>Mucoromycota</taxon>
        <taxon>Glomeromycotina</taxon>
        <taxon>Glomeromycetes</taxon>
        <taxon>Diversisporales</taxon>
        <taxon>Diversisporaceae</taxon>
        <taxon>Diversispora</taxon>
    </lineage>
</organism>
<feature type="domain" description="F-box/LRR-repeat protein 15-like leucin rich repeat" evidence="1">
    <location>
        <begin position="213"/>
        <end position="332"/>
    </location>
</feature>
<dbReference type="Pfam" id="PF13516">
    <property type="entry name" value="LRR_6"/>
    <property type="match status" value="1"/>
</dbReference>
<dbReference type="Gene3D" id="3.80.10.10">
    <property type="entry name" value="Ribonuclease Inhibitor"/>
    <property type="match status" value="1"/>
</dbReference>
<dbReference type="OrthoDB" id="550575at2759"/>
<name>A0A9N9AUV5_9GLOM</name>